<comment type="caution">
    <text evidence="2">The sequence shown here is derived from an EMBL/GenBank/DDBJ whole genome shotgun (WGS) entry which is preliminary data.</text>
</comment>
<proteinExistence type="predicted"/>
<sequence>MALNPAAGTGPGGIQAKPMGQHSLEPSLAIPVPPLLDARDLRLSIVMSLKQYRQLRELSLLQGRSNEYHYSASDHRRPATSGDDQADAVAAPARQASIDREIRFGMVRSSLLIDIRDLLQKTKALQRRLLAHRWRTWLVHTALALVSHAVCVRWISYLFPPPAGSAATTSPYYDTLHGRRPDNTLRTAASLLQWAGYPVAMYSVVTFERSVSTATRLREDLETMEREVAEGAEVYGDDSLSELGSVASLA</sequence>
<protein>
    <submittedName>
        <fullName evidence="2">Uncharacterized protein</fullName>
    </submittedName>
</protein>
<feature type="region of interest" description="Disordered" evidence="1">
    <location>
        <begin position="1"/>
        <end position="20"/>
    </location>
</feature>
<keyword evidence="3" id="KW-1185">Reference proteome</keyword>
<organism evidence="2 3">
    <name type="scientific">Lasiosphaeria hispida</name>
    <dbReference type="NCBI Taxonomy" id="260671"/>
    <lineage>
        <taxon>Eukaryota</taxon>
        <taxon>Fungi</taxon>
        <taxon>Dikarya</taxon>
        <taxon>Ascomycota</taxon>
        <taxon>Pezizomycotina</taxon>
        <taxon>Sordariomycetes</taxon>
        <taxon>Sordariomycetidae</taxon>
        <taxon>Sordariales</taxon>
        <taxon>Lasiosphaeriaceae</taxon>
        <taxon>Lasiosphaeria</taxon>
    </lineage>
</organism>
<reference evidence="2" key="1">
    <citation type="journal article" date="2023" name="Mol. Phylogenet. Evol.">
        <title>Genome-scale phylogeny and comparative genomics of the fungal order Sordariales.</title>
        <authorList>
            <person name="Hensen N."/>
            <person name="Bonometti L."/>
            <person name="Westerberg I."/>
            <person name="Brannstrom I.O."/>
            <person name="Guillou S."/>
            <person name="Cros-Aarteil S."/>
            <person name="Calhoun S."/>
            <person name="Haridas S."/>
            <person name="Kuo A."/>
            <person name="Mondo S."/>
            <person name="Pangilinan J."/>
            <person name="Riley R."/>
            <person name="LaButti K."/>
            <person name="Andreopoulos B."/>
            <person name="Lipzen A."/>
            <person name="Chen C."/>
            <person name="Yan M."/>
            <person name="Daum C."/>
            <person name="Ng V."/>
            <person name="Clum A."/>
            <person name="Steindorff A."/>
            <person name="Ohm R.A."/>
            <person name="Martin F."/>
            <person name="Silar P."/>
            <person name="Natvig D.O."/>
            <person name="Lalanne C."/>
            <person name="Gautier V."/>
            <person name="Ament-Velasquez S.L."/>
            <person name="Kruys A."/>
            <person name="Hutchinson M.I."/>
            <person name="Powell A.J."/>
            <person name="Barry K."/>
            <person name="Miller A.N."/>
            <person name="Grigoriev I.V."/>
            <person name="Debuchy R."/>
            <person name="Gladieux P."/>
            <person name="Hiltunen Thoren M."/>
            <person name="Johannesson H."/>
        </authorList>
    </citation>
    <scope>NUCLEOTIDE SEQUENCE</scope>
    <source>
        <strain evidence="2">CBS 955.72</strain>
    </source>
</reference>
<dbReference type="AlphaFoldDB" id="A0AAJ0HEW7"/>
<name>A0AAJ0HEW7_9PEZI</name>
<gene>
    <name evidence="2" type="ORF">B0T25DRAFT_632955</name>
</gene>
<accession>A0AAJ0HEW7</accession>
<dbReference type="EMBL" id="JAUIQD010000005">
    <property type="protein sequence ID" value="KAK3349515.1"/>
    <property type="molecule type" value="Genomic_DNA"/>
</dbReference>
<evidence type="ECO:0000256" key="1">
    <source>
        <dbReference type="SAM" id="MobiDB-lite"/>
    </source>
</evidence>
<reference evidence="2" key="2">
    <citation type="submission" date="2023-06" db="EMBL/GenBank/DDBJ databases">
        <authorList>
            <consortium name="Lawrence Berkeley National Laboratory"/>
            <person name="Haridas S."/>
            <person name="Hensen N."/>
            <person name="Bonometti L."/>
            <person name="Westerberg I."/>
            <person name="Brannstrom I.O."/>
            <person name="Guillou S."/>
            <person name="Cros-Aarteil S."/>
            <person name="Calhoun S."/>
            <person name="Kuo A."/>
            <person name="Mondo S."/>
            <person name="Pangilinan J."/>
            <person name="Riley R."/>
            <person name="Labutti K."/>
            <person name="Andreopoulos B."/>
            <person name="Lipzen A."/>
            <person name="Chen C."/>
            <person name="Yanf M."/>
            <person name="Daum C."/>
            <person name="Ng V."/>
            <person name="Clum A."/>
            <person name="Steindorff A."/>
            <person name="Ohm R."/>
            <person name="Martin F."/>
            <person name="Silar P."/>
            <person name="Natvig D."/>
            <person name="Lalanne C."/>
            <person name="Gautier V."/>
            <person name="Ament-Velasquez S.L."/>
            <person name="Kruys A."/>
            <person name="Hutchinson M.I."/>
            <person name="Powell A.J."/>
            <person name="Barry K."/>
            <person name="Miller A.N."/>
            <person name="Grigoriev I.V."/>
            <person name="Debuchy R."/>
            <person name="Gladieux P."/>
            <person name="Thoren M.H."/>
            <person name="Johannesson H."/>
        </authorList>
    </citation>
    <scope>NUCLEOTIDE SEQUENCE</scope>
    <source>
        <strain evidence="2">CBS 955.72</strain>
    </source>
</reference>
<dbReference type="Proteomes" id="UP001275084">
    <property type="component" value="Unassembled WGS sequence"/>
</dbReference>
<evidence type="ECO:0000313" key="3">
    <source>
        <dbReference type="Proteomes" id="UP001275084"/>
    </source>
</evidence>
<evidence type="ECO:0000313" key="2">
    <source>
        <dbReference type="EMBL" id="KAK3349515.1"/>
    </source>
</evidence>